<dbReference type="RefSeq" id="WP_194312977.1">
    <property type="nucleotide sequence ID" value="NZ_JADHEC010000041.1"/>
</dbReference>
<dbReference type="Proteomes" id="UP000646211">
    <property type="component" value="Unassembled WGS sequence"/>
</dbReference>
<keyword evidence="2" id="KW-1185">Reference proteome</keyword>
<sequence length="217" mass="25393">MKVKSFFSLNQIQGLNNENLFHRKKGEYSTKSGVYFWGFKFNENSNLPVKIDDFVIYYIGKSNGNISERIMQEVTQLVFGGFGTILDQKYLEINYNQAKIKNEQDNPSSKNVIYRSDGLHVLENFFADPKIVQTVNWMRKNLIFTWIECDKIEVAALENEMHHIVRTNILGVGNMKNLTPKKDIFNPKHNTDFFKKVDWDANTILRDWLIEVNKNIS</sequence>
<comment type="caution">
    <text evidence="1">The sequence shown here is derived from an EMBL/GenBank/DDBJ whole genome shotgun (WGS) entry which is preliminary data.</text>
</comment>
<gene>
    <name evidence="1" type="ORF">IR213_14255</name>
</gene>
<protein>
    <submittedName>
        <fullName evidence="1">Uncharacterized protein</fullName>
    </submittedName>
</protein>
<proteinExistence type="predicted"/>
<evidence type="ECO:0000313" key="1">
    <source>
        <dbReference type="EMBL" id="MBF2709742.1"/>
    </source>
</evidence>
<reference evidence="1" key="1">
    <citation type="submission" date="2020-11" db="EMBL/GenBank/DDBJ databases">
        <title>Genome of Flavobacterium soyangense.</title>
        <authorList>
            <person name="Liu Q."/>
            <person name="Xin Y.-H."/>
        </authorList>
    </citation>
    <scope>NUCLEOTIDE SEQUENCE</scope>
    <source>
        <strain evidence="1">CGMCC 1.13493</strain>
    </source>
</reference>
<dbReference type="AlphaFoldDB" id="A0A930XX07"/>
<dbReference type="EMBL" id="JADHEC010000041">
    <property type="protein sequence ID" value="MBF2709742.1"/>
    <property type="molecule type" value="Genomic_DNA"/>
</dbReference>
<name>A0A930XX07_9FLAO</name>
<accession>A0A930XX07</accession>
<evidence type="ECO:0000313" key="2">
    <source>
        <dbReference type="Proteomes" id="UP000646211"/>
    </source>
</evidence>
<organism evidence="1 2">
    <name type="scientific">Flavobacterium soyangense</name>
    <dbReference type="NCBI Taxonomy" id="2023265"/>
    <lineage>
        <taxon>Bacteria</taxon>
        <taxon>Pseudomonadati</taxon>
        <taxon>Bacteroidota</taxon>
        <taxon>Flavobacteriia</taxon>
        <taxon>Flavobacteriales</taxon>
        <taxon>Flavobacteriaceae</taxon>
        <taxon>Flavobacterium</taxon>
    </lineage>
</organism>